<feature type="region of interest" description="Disordered" evidence="3">
    <location>
        <begin position="138"/>
        <end position="160"/>
    </location>
</feature>
<evidence type="ECO:0000313" key="6">
    <source>
        <dbReference type="Proteomes" id="UP000318582"/>
    </source>
</evidence>
<dbReference type="InterPro" id="IPR023779">
    <property type="entry name" value="Chromodomain_CS"/>
</dbReference>
<dbReference type="InterPro" id="IPR013103">
    <property type="entry name" value="RVT_2"/>
</dbReference>
<dbReference type="EMBL" id="QEAQ01000156">
    <property type="protein sequence ID" value="TPX54414.1"/>
    <property type="molecule type" value="Genomic_DNA"/>
</dbReference>
<dbReference type="SUPFAM" id="SSF54160">
    <property type="entry name" value="Chromo domain-like"/>
    <property type="match status" value="1"/>
</dbReference>
<dbReference type="STRING" id="109895.A0A507DRP7"/>
<name>A0A507DRP7_9FUNG</name>
<dbReference type="PROSITE" id="PS50013">
    <property type="entry name" value="CHROMO_2"/>
    <property type="match status" value="1"/>
</dbReference>
<evidence type="ECO:0000256" key="1">
    <source>
        <dbReference type="ARBA" id="ARBA00004123"/>
    </source>
</evidence>
<dbReference type="InterPro" id="IPR016197">
    <property type="entry name" value="Chromo-like_dom_sf"/>
</dbReference>
<keyword evidence="6" id="KW-1185">Reference proteome</keyword>
<dbReference type="InterPro" id="IPR017984">
    <property type="entry name" value="Chromo_dom_subgr"/>
</dbReference>
<dbReference type="PRINTS" id="PR00504">
    <property type="entry name" value="CHROMODOMAIN"/>
</dbReference>
<comment type="subcellular location">
    <subcellularLocation>
        <location evidence="1">Nucleus</location>
    </subcellularLocation>
</comment>
<dbReference type="AlphaFoldDB" id="A0A507DRP7"/>
<keyword evidence="2" id="KW-0539">Nucleus</keyword>
<protein>
    <submittedName>
        <fullName evidence="5">DNA-directed DNA polymerase</fullName>
    </submittedName>
</protein>
<dbReference type="GO" id="GO:0003887">
    <property type="term" value="F:DNA-directed DNA polymerase activity"/>
    <property type="evidence" value="ECO:0007669"/>
    <property type="project" value="UniProtKB-KW"/>
</dbReference>
<dbReference type="SMART" id="SM00298">
    <property type="entry name" value="CHROMO"/>
    <property type="match status" value="1"/>
</dbReference>
<accession>A0A507DRP7</accession>
<comment type="caution">
    <text evidence="5">The sequence shown here is derived from an EMBL/GenBank/DDBJ whole genome shotgun (WGS) entry which is preliminary data.</text>
</comment>
<dbReference type="InterPro" id="IPR000953">
    <property type="entry name" value="Chromo/chromo_shadow_dom"/>
</dbReference>
<dbReference type="InterPro" id="IPR051219">
    <property type="entry name" value="Heterochromatin_chromo-domain"/>
</dbReference>
<reference evidence="5 6" key="1">
    <citation type="journal article" date="2019" name="Sci. Rep.">
        <title>Comparative genomics of chytrid fungi reveal insights into the obligate biotrophic and pathogenic lifestyle of Synchytrium endobioticum.</title>
        <authorList>
            <person name="van de Vossenberg B.T.L.H."/>
            <person name="Warris S."/>
            <person name="Nguyen H.D.T."/>
            <person name="van Gent-Pelzer M.P.E."/>
            <person name="Joly D.L."/>
            <person name="van de Geest H.C."/>
            <person name="Bonants P.J.M."/>
            <person name="Smith D.S."/>
            <person name="Levesque C.A."/>
            <person name="van der Lee T.A.J."/>
        </authorList>
    </citation>
    <scope>NUCLEOTIDE SEQUENCE [LARGE SCALE GENOMIC DNA]</scope>
    <source>
        <strain evidence="5 6">CBS 809.83</strain>
    </source>
</reference>
<evidence type="ECO:0000259" key="4">
    <source>
        <dbReference type="PROSITE" id="PS50013"/>
    </source>
</evidence>
<feature type="compositionally biased region" description="Low complexity" evidence="3">
    <location>
        <begin position="145"/>
        <end position="155"/>
    </location>
</feature>
<dbReference type="PROSITE" id="PS00598">
    <property type="entry name" value="CHROMO_1"/>
    <property type="match status" value="1"/>
</dbReference>
<dbReference type="Pfam" id="PF07727">
    <property type="entry name" value="RVT_2"/>
    <property type="match status" value="1"/>
</dbReference>
<gene>
    <name evidence="5" type="ORF">PhCBS80983_g05931</name>
</gene>
<keyword evidence="5" id="KW-0548">Nucleotidyltransferase</keyword>
<dbReference type="Pfam" id="PF00385">
    <property type="entry name" value="Chromo"/>
    <property type="match status" value="1"/>
</dbReference>
<keyword evidence="5" id="KW-0808">Transferase</keyword>
<dbReference type="Pfam" id="PF25597">
    <property type="entry name" value="SH3_retrovirus"/>
    <property type="match status" value="1"/>
</dbReference>
<dbReference type="InterPro" id="IPR023780">
    <property type="entry name" value="Chromo_domain"/>
</dbReference>
<proteinExistence type="predicted"/>
<dbReference type="Gene3D" id="2.40.50.40">
    <property type="match status" value="1"/>
</dbReference>
<evidence type="ECO:0000256" key="2">
    <source>
        <dbReference type="ARBA" id="ARBA00023242"/>
    </source>
</evidence>
<dbReference type="PANTHER" id="PTHR22812">
    <property type="entry name" value="CHROMOBOX PROTEIN"/>
    <property type="match status" value="1"/>
</dbReference>
<organism evidence="5 6">
    <name type="scientific">Powellomyces hirtus</name>
    <dbReference type="NCBI Taxonomy" id="109895"/>
    <lineage>
        <taxon>Eukaryota</taxon>
        <taxon>Fungi</taxon>
        <taxon>Fungi incertae sedis</taxon>
        <taxon>Chytridiomycota</taxon>
        <taxon>Chytridiomycota incertae sedis</taxon>
        <taxon>Chytridiomycetes</taxon>
        <taxon>Spizellomycetales</taxon>
        <taxon>Powellomycetaceae</taxon>
        <taxon>Powellomyces</taxon>
    </lineage>
</organism>
<dbReference type="CDD" id="cd00024">
    <property type="entry name" value="CD_CSD"/>
    <property type="match status" value="1"/>
</dbReference>
<dbReference type="Proteomes" id="UP000318582">
    <property type="component" value="Unassembled WGS sequence"/>
</dbReference>
<evidence type="ECO:0000256" key="3">
    <source>
        <dbReference type="SAM" id="MobiDB-lite"/>
    </source>
</evidence>
<dbReference type="GO" id="GO:0005634">
    <property type="term" value="C:nucleus"/>
    <property type="evidence" value="ECO:0007669"/>
    <property type="project" value="UniProtKB-SubCell"/>
</dbReference>
<feature type="domain" description="Chromo" evidence="4">
    <location>
        <begin position="162"/>
        <end position="221"/>
    </location>
</feature>
<keyword evidence="5" id="KW-0239">DNA-directed DNA polymerase</keyword>
<evidence type="ECO:0000313" key="5">
    <source>
        <dbReference type="EMBL" id="TPX54414.1"/>
    </source>
</evidence>
<sequence length="391" mass="44259">MGRTLLHAAHLTLDFWAEAWNTANYLLNRLPARGYTKTPFEAWTGIKPKLDHLKLIGCTAYITPVPMKDKLLPRSWTGVLVGYGLSSPTYRIWNPATSSIVETRDVRFDEFKLFWDAALSLDQLQDFTVANLPIDTHTGNDFPTSSHAGGSSDKSSLSEDEYEVEKIMHHHHRRGKLQFYIKWKGYPSSDNTWEDEDRLDHCHALLNQYLEDNDLGNSSRTQRTHAFQTSLATFEATPVPCDYDVPNTLKQVLASPHRVFWEAAMQTELDSLTLNNTWSVVDHPAPPTNVVDSRWVFALKQNVDGTFNKFKARLVAKGFTQHHGLDYQDTYAPVVGWLALCLFLLLCAQIGLDAHQLDVVTAYLSGLIDFTIYMELPPGPMRSAHKVALLN</sequence>
<dbReference type="InterPro" id="IPR057670">
    <property type="entry name" value="SH3_retrovirus"/>
</dbReference>